<dbReference type="AlphaFoldDB" id="A0A484MP73"/>
<dbReference type="Pfam" id="PF03078">
    <property type="entry name" value="ATHILA"/>
    <property type="match status" value="1"/>
</dbReference>
<reference evidence="4 5" key="1">
    <citation type="submission" date="2018-04" db="EMBL/GenBank/DDBJ databases">
        <authorList>
            <person name="Vogel A."/>
        </authorList>
    </citation>
    <scope>NUCLEOTIDE SEQUENCE [LARGE SCALE GENOMIC DNA]</scope>
</reference>
<feature type="compositionally biased region" description="Low complexity" evidence="1">
    <location>
        <begin position="455"/>
        <end position="469"/>
    </location>
</feature>
<sequence length="536" mass="60915">MDRVKLSLFPFSLRDRAARWLNTFPNGHFKTWEALHQAFMHEYFPPSAMVKIKNSIQNFRQAPMESMIEAWERFKELKVKCPPALIDSDSLMFYFYQGLTVPSKKELDHSSKLGSFLEMTPEENEELVDRLTSNAKYWYEDRAPPPKAGMVKKNKDEKAFQKFLDVIGQVEVKMPLVDVLTEMPKYGKFLKDLMPHIPAYPTAMRADVHLVGSGPIHRFEMWGRHRSLTESVYLSLAVLTEYGYAEEMEQLLQGTRWHRLFMMRAESSLPLTIEFLCSLELEPSTGSRSMNFQSIHSRTTLTFTLLGREFQLTVADLATHFGLYSWEETSAPEFDTAPYLLPTDIDLAIFWAEHSSDPDRFEGMGRASQSMGNRTHIVCGFVVTILFRSLEGSTPIPRAQMMMRDLDAGMLRNAHICRRLGAGSTESNAASSSAPSTSGASSQVSSRRATRRRPTPQATPATTQADPTPEWARRILEQQDTILQRMSEIGQQQASQAENFAQLRRTFTSFYSDVHIWLTPRSPEGDDPSASVPPPS</sequence>
<evidence type="ECO:0000256" key="1">
    <source>
        <dbReference type="SAM" id="MobiDB-lite"/>
    </source>
</evidence>
<evidence type="ECO:0000313" key="5">
    <source>
        <dbReference type="Proteomes" id="UP000595140"/>
    </source>
</evidence>
<dbReference type="InterPro" id="IPR005162">
    <property type="entry name" value="Retrotrans_gag_dom"/>
</dbReference>
<evidence type="ECO:0000259" key="3">
    <source>
        <dbReference type="Pfam" id="PF03732"/>
    </source>
</evidence>
<evidence type="ECO:0000259" key="2">
    <source>
        <dbReference type="Pfam" id="PF03078"/>
    </source>
</evidence>
<organism evidence="4 5">
    <name type="scientific">Cuscuta campestris</name>
    <dbReference type="NCBI Taxonomy" id="132261"/>
    <lineage>
        <taxon>Eukaryota</taxon>
        <taxon>Viridiplantae</taxon>
        <taxon>Streptophyta</taxon>
        <taxon>Embryophyta</taxon>
        <taxon>Tracheophyta</taxon>
        <taxon>Spermatophyta</taxon>
        <taxon>Magnoliopsida</taxon>
        <taxon>eudicotyledons</taxon>
        <taxon>Gunneridae</taxon>
        <taxon>Pentapetalae</taxon>
        <taxon>asterids</taxon>
        <taxon>lamiids</taxon>
        <taxon>Solanales</taxon>
        <taxon>Convolvulaceae</taxon>
        <taxon>Cuscuteae</taxon>
        <taxon>Cuscuta</taxon>
        <taxon>Cuscuta subgen. Grammica</taxon>
        <taxon>Cuscuta sect. Cleistogrammica</taxon>
    </lineage>
</organism>
<feature type="region of interest" description="Disordered" evidence="1">
    <location>
        <begin position="425"/>
        <end position="471"/>
    </location>
</feature>
<proteinExistence type="predicted"/>
<keyword evidence="5" id="KW-1185">Reference proteome</keyword>
<dbReference type="PANTHER" id="PTHR33223:SF11">
    <property type="entry name" value="ELEMENT PROTEIN, PUTATIVE-RELATED"/>
    <property type="match status" value="1"/>
</dbReference>
<dbReference type="OrthoDB" id="1298831at2759"/>
<gene>
    <name evidence="4" type="ORF">CCAM_LOCUS32549</name>
</gene>
<feature type="domain" description="Retrotransposon gag" evidence="3">
    <location>
        <begin position="8"/>
        <end position="100"/>
    </location>
</feature>
<dbReference type="Pfam" id="PF03732">
    <property type="entry name" value="Retrotrans_gag"/>
    <property type="match status" value="1"/>
</dbReference>
<name>A0A484MP73_9ASTE</name>
<evidence type="ECO:0000313" key="4">
    <source>
        <dbReference type="EMBL" id="VFQ90773.1"/>
    </source>
</evidence>
<dbReference type="EMBL" id="OOIL02004181">
    <property type="protein sequence ID" value="VFQ90773.1"/>
    <property type="molecule type" value="Genomic_DNA"/>
</dbReference>
<feature type="domain" description="Arabidopsis retrotransposon Orf1 C-terminal" evidence="2">
    <location>
        <begin position="233"/>
        <end position="336"/>
    </location>
</feature>
<feature type="compositionally biased region" description="Low complexity" evidence="1">
    <location>
        <begin position="425"/>
        <end position="447"/>
    </location>
</feature>
<accession>A0A484MP73</accession>
<dbReference type="PANTHER" id="PTHR33223">
    <property type="entry name" value="CCHC-TYPE DOMAIN-CONTAINING PROTEIN"/>
    <property type="match status" value="1"/>
</dbReference>
<dbReference type="Proteomes" id="UP000595140">
    <property type="component" value="Unassembled WGS sequence"/>
</dbReference>
<protein>
    <submittedName>
        <fullName evidence="4">Uncharacterized protein</fullName>
    </submittedName>
</protein>
<dbReference type="InterPro" id="IPR004312">
    <property type="entry name" value="ATHILA_Orf1_C"/>
</dbReference>